<reference evidence="2 3" key="1">
    <citation type="submission" date="2016-03" db="EMBL/GenBank/DDBJ databases">
        <title>Whole genome sequencing of Grifola frondosa 9006-11.</title>
        <authorList>
            <person name="Min B."/>
            <person name="Park H."/>
            <person name="Kim J.-G."/>
            <person name="Cho H."/>
            <person name="Oh Y.-L."/>
            <person name="Kong W.-S."/>
            <person name="Choi I.-G."/>
        </authorList>
    </citation>
    <scope>NUCLEOTIDE SEQUENCE [LARGE SCALE GENOMIC DNA]</scope>
    <source>
        <strain evidence="2 3">9006-11</strain>
    </source>
</reference>
<dbReference type="EMBL" id="LUGG01000001">
    <property type="protein sequence ID" value="OBZ78547.1"/>
    <property type="molecule type" value="Genomic_DNA"/>
</dbReference>
<sequence length="119" mass="13124">MVGGTQTGYQVRIPETENTCEEGLNYCGSEKATCLAVDCLGYGQRSTDGTLNRRESGDEVLPRDAEGRRGGIERSRKNDGGILTRDPLKSGDVEWYKEALANPESSSQRIQCAKTSWYQ</sequence>
<evidence type="ECO:0000313" key="2">
    <source>
        <dbReference type="EMBL" id="OBZ78547.1"/>
    </source>
</evidence>
<name>A0A1C7MPD9_GRIFR</name>
<evidence type="ECO:0000256" key="1">
    <source>
        <dbReference type="SAM" id="MobiDB-lite"/>
    </source>
</evidence>
<protein>
    <submittedName>
        <fullName evidence="2">Uncharacterized protein</fullName>
    </submittedName>
</protein>
<feature type="compositionally biased region" description="Basic and acidic residues" evidence="1">
    <location>
        <begin position="51"/>
        <end position="79"/>
    </location>
</feature>
<feature type="region of interest" description="Disordered" evidence="1">
    <location>
        <begin position="47"/>
        <end position="88"/>
    </location>
</feature>
<dbReference type="AlphaFoldDB" id="A0A1C7MPD9"/>
<keyword evidence="3" id="KW-1185">Reference proteome</keyword>
<comment type="caution">
    <text evidence="2">The sequence shown here is derived from an EMBL/GenBank/DDBJ whole genome shotgun (WGS) entry which is preliminary data.</text>
</comment>
<evidence type="ECO:0000313" key="3">
    <source>
        <dbReference type="Proteomes" id="UP000092993"/>
    </source>
</evidence>
<proteinExistence type="predicted"/>
<organism evidence="2 3">
    <name type="scientific">Grifola frondosa</name>
    <name type="common">Maitake</name>
    <name type="synonym">Polyporus frondosus</name>
    <dbReference type="NCBI Taxonomy" id="5627"/>
    <lineage>
        <taxon>Eukaryota</taxon>
        <taxon>Fungi</taxon>
        <taxon>Dikarya</taxon>
        <taxon>Basidiomycota</taxon>
        <taxon>Agaricomycotina</taxon>
        <taxon>Agaricomycetes</taxon>
        <taxon>Polyporales</taxon>
        <taxon>Grifolaceae</taxon>
        <taxon>Grifola</taxon>
    </lineage>
</organism>
<gene>
    <name evidence="2" type="ORF">A0H81_01460</name>
</gene>
<dbReference type="Proteomes" id="UP000092993">
    <property type="component" value="Unassembled WGS sequence"/>
</dbReference>
<accession>A0A1C7MPD9</accession>